<comment type="subunit">
    <text evidence="3">Homodimer.</text>
</comment>
<dbReference type="GO" id="GO:0008153">
    <property type="term" value="P:4-aminobenzoate biosynthetic process"/>
    <property type="evidence" value="ECO:0007669"/>
    <property type="project" value="UniProtKB-UniRule"/>
</dbReference>
<comment type="similarity">
    <text evidence="2 13">Belongs to the class-IV pyridoxal-phosphate-dependent aminotransferase family.</text>
</comment>
<evidence type="ECO:0000256" key="9">
    <source>
        <dbReference type="ARBA" id="ARBA00049529"/>
    </source>
</evidence>
<dbReference type="InterPro" id="IPR050571">
    <property type="entry name" value="Class-IV_PLP-Dep_Aminotrnsfr"/>
</dbReference>
<dbReference type="FunFam" id="3.20.10.10:FF:000002">
    <property type="entry name" value="D-alanine aminotransferase"/>
    <property type="match status" value="1"/>
</dbReference>
<dbReference type="GO" id="GO:0005829">
    <property type="term" value="C:cytosol"/>
    <property type="evidence" value="ECO:0007669"/>
    <property type="project" value="TreeGrafter"/>
</dbReference>
<dbReference type="InterPro" id="IPR017824">
    <property type="entry name" value="Aminodeoxychorismate_lyase_IV"/>
</dbReference>
<comment type="function">
    <text evidence="10">Involved in the biosynthesis of p-aminobenzoate (PABA), a precursor of tetrahydrofolate. Converts 4-amino-4-deoxychorismate into 4-aminobenzoate (PABA) and pyruvate.</text>
</comment>
<dbReference type="GO" id="GO:0008696">
    <property type="term" value="F:4-amino-4-deoxychorismate lyase activity"/>
    <property type="evidence" value="ECO:0007669"/>
    <property type="project" value="UniProtKB-UniRule"/>
</dbReference>
<dbReference type="GO" id="GO:0030170">
    <property type="term" value="F:pyridoxal phosphate binding"/>
    <property type="evidence" value="ECO:0007669"/>
    <property type="project" value="InterPro"/>
</dbReference>
<evidence type="ECO:0000256" key="1">
    <source>
        <dbReference type="ARBA" id="ARBA00001933"/>
    </source>
</evidence>
<comment type="pathway">
    <text evidence="7">Cofactor biosynthesis; tetrahydrofolate biosynthesis; 4-aminobenzoate from chorismate: step 2/2.</text>
</comment>
<evidence type="ECO:0000256" key="14">
    <source>
        <dbReference type="RuleBase" id="RU004516"/>
    </source>
</evidence>
<evidence type="ECO:0000256" key="12">
    <source>
        <dbReference type="NCBIfam" id="TIGR03461"/>
    </source>
</evidence>
<dbReference type="InterPro" id="IPR001544">
    <property type="entry name" value="Aminotrans_IV"/>
</dbReference>
<dbReference type="Gene3D" id="3.20.10.10">
    <property type="entry name" value="D-amino Acid Aminotransferase, subunit A, domain 2"/>
    <property type="match status" value="1"/>
</dbReference>
<dbReference type="NCBIfam" id="TIGR03461">
    <property type="entry name" value="pabC_Proteo"/>
    <property type="match status" value="1"/>
</dbReference>
<evidence type="ECO:0000256" key="3">
    <source>
        <dbReference type="ARBA" id="ARBA00011738"/>
    </source>
</evidence>
<dbReference type="CDD" id="cd01559">
    <property type="entry name" value="ADCL_like"/>
    <property type="match status" value="1"/>
</dbReference>
<dbReference type="InterPro" id="IPR043131">
    <property type="entry name" value="BCAT-like_N"/>
</dbReference>
<organism evidence="15">
    <name type="scientific">Rouxiella sp. WC2420</name>
    <dbReference type="NCBI Taxonomy" id="3234145"/>
    <lineage>
        <taxon>Bacteria</taxon>
        <taxon>Pseudomonadati</taxon>
        <taxon>Pseudomonadota</taxon>
        <taxon>Gammaproteobacteria</taxon>
        <taxon>Enterobacterales</taxon>
        <taxon>Yersiniaceae</taxon>
        <taxon>Rouxiella</taxon>
    </lineage>
</organism>
<evidence type="ECO:0000256" key="5">
    <source>
        <dbReference type="ARBA" id="ARBA00022909"/>
    </source>
</evidence>
<dbReference type="InterPro" id="IPR043132">
    <property type="entry name" value="BCAT-like_C"/>
</dbReference>
<dbReference type="PROSITE" id="PS00770">
    <property type="entry name" value="AA_TRANSFER_CLASS_4"/>
    <property type="match status" value="1"/>
</dbReference>
<evidence type="ECO:0000256" key="4">
    <source>
        <dbReference type="ARBA" id="ARBA00022898"/>
    </source>
</evidence>
<dbReference type="RefSeq" id="WP_369788539.1">
    <property type="nucleotide sequence ID" value="NZ_CP165628.1"/>
</dbReference>
<keyword evidence="4 14" id="KW-0663">Pyridoxal phosphate</keyword>
<dbReference type="GO" id="GO:0046656">
    <property type="term" value="P:folic acid biosynthetic process"/>
    <property type="evidence" value="ECO:0007669"/>
    <property type="project" value="UniProtKB-KW"/>
</dbReference>
<evidence type="ECO:0000256" key="10">
    <source>
        <dbReference type="ARBA" id="ARBA00054027"/>
    </source>
</evidence>
<gene>
    <name evidence="15" type="primary">pabC</name>
    <name evidence="15" type="ORF">AB3G37_16720</name>
</gene>
<sequence>MFWINGIEQRVISVADRAVQFGDGCFTTGWIKNGEVQRLEAHISRLQQAVSRLMMPECDWPVLIDEMRRAASSCQQEGVIKVILSRGEGGRGYSSQGCVGPTRIMSLSPYPQHYHRWRQQGIELAPSPVALARNPLLAGIKHLNRLEQVMIRRHLDITSAHEALVDDTDGMLIECCAANIFWRKGSKVFTPDLSHSGVDGLMRQHIISILNDSRDFSVETVRETRGVLENAEEVVVCNALMPILPVRKIENWHYTAAKLFEFLQPRCC</sequence>
<protein>
    <recommendedName>
        <fullName evidence="11 12">Aminodeoxychorismate lyase</fullName>
        <ecNumber evidence="8 12">4.1.3.38</ecNumber>
    </recommendedName>
</protein>
<comment type="cofactor">
    <cofactor evidence="1 14">
        <name>pyridoxal 5'-phosphate</name>
        <dbReference type="ChEBI" id="CHEBI:597326"/>
    </cofactor>
</comment>
<dbReference type="PANTHER" id="PTHR42743:SF2">
    <property type="entry name" value="AMINODEOXYCHORISMATE LYASE"/>
    <property type="match status" value="1"/>
</dbReference>
<dbReference type="EC" id="4.1.3.38" evidence="8 12"/>
<evidence type="ECO:0000256" key="6">
    <source>
        <dbReference type="ARBA" id="ARBA00023239"/>
    </source>
</evidence>
<dbReference type="AlphaFoldDB" id="A0AB39VLY6"/>
<dbReference type="Pfam" id="PF01063">
    <property type="entry name" value="Aminotran_4"/>
    <property type="match status" value="1"/>
</dbReference>
<dbReference type="InterPro" id="IPR018300">
    <property type="entry name" value="Aminotrans_IV_CS"/>
</dbReference>
<proteinExistence type="inferred from homology"/>
<accession>A0AB39VLY6</accession>
<keyword evidence="6 15" id="KW-0456">Lyase</keyword>
<reference evidence="15" key="1">
    <citation type="submission" date="2024-07" db="EMBL/GenBank/DDBJ databases">
        <authorList>
            <person name="Biller S.J."/>
        </authorList>
    </citation>
    <scope>NUCLEOTIDE SEQUENCE</scope>
    <source>
        <strain evidence="15">WC2420</strain>
    </source>
</reference>
<comment type="catalytic activity">
    <reaction evidence="9">
        <text>4-amino-4-deoxychorismate = 4-aminobenzoate + pyruvate + H(+)</text>
        <dbReference type="Rhea" id="RHEA:16201"/>
        <dbReference type="ChEBI" id="CHEBI:15361"/>
        <dbReference type="ChEBI" id="CHEBI:15378"/>
        <dbReference type="ChEBI" id="CHEBI:17836"/>
        <dbReference type="ChEBI" id="CHEBI:58406"/>
        <dbReference type="EC" id="4.1.3.38"/>
    </reaction>
</comment>
<evidence type="ECO:0000256" key="7">
    <source>
        <dbReference type="ARBA" id="ARBA00035633"/>
    </source>
</evidence>
<dbReference type="Gene3D" id="3.30.470.10">
    <property type="match status" value="1"/>
</dbReference>
<keyword evidence="5" id="KW-0289">Folate biosynthesis</keyword>
<evidence type="ECO:0000313" key="15">
    <source>
        <dbReference type="EMBL" id="XDU71191.1"/>
    </source>
</evidence>
<evidence type="ECO:0000256" key="8">
    <source>
        <dbReference type="ARBA" id="ARBA00035676"/>
    </source>
</evidence>
<evidence type="ECO:0000256" key="2">
    <source>
        <dbReference type="ARBA" id="ARBA00009320"/>
    </source>
</evidence>
<dbReference type="NCBIfam" id="NF004761">
    <property type="entry name" value="PRK06092.1"/>
    <property type="match status" value="1"/>
</dbReference>
<dbReference type="SUPFAM" id="SSF56752">
    <property type="entry name" value="D-aminoacid aminotransferase-like PLP-dependent enzymes"/>
    <property type="match status" value="1"/>
</dbReference>
<name>A0AB39VLY6_9GAMM</name>
<evidence type="ECO:0000256" key="13">
    <source>
        <dbReference type="RuleBase" id="RU004106"/>
    </source>
</evidence>
<dbReference type="InterPro" id="IPR036038">
    <property type="entry name" value="Aminotransferase-like"/>
</dbReference>
<dbReference type="PANTHER" id="PTHR42743">
    <property type="entry name" value="AMINO-ACID AMINOTRANSFERASE"/>
    <property type="match status" value="1"/>
</dbReference>
<evidence type="ECO:0000256" key="11">
    <source>
        <dbReference type="ARBA" id="ARBA00069174"/>
    </source>
</evidence>
<dbReference type="EMBL" id="CP165628">
    <property type="protein sequence ID" value="XDU71191.1"/>
    <property type="molecule type" value="Genomic_DNA"/>
</dbReference>